<protein>
    <submittedName>
        <fullName evidence="1">Uncharacterized protein</fullName>
    </submittedName>
</protein>
<dbReference type="EMBL" id="JAKUDN010000002">
    <property type="protein sequence ID" value="MCP8352410.1"/>
    <property type="molecule type" value="Genomic_DNA"/>
</dbReference>
<keyword evidence="2" id="KW-1185">Reference proteome</keyword>
<name>A0ABT1L6T4_9GAMM</name>
<gene>
    <name evidence="1" type="ORF">MKS91_03785</name>
</gene>
<sequence length="272" mass="30889">MFDVLPKHTSFYYVSQFLKYLWDFRINWKDFGLISHIPEHHYVNPPASIVRDNMTLKNLAINLFNDDLKKMREGMAAHDNPQECHIIDDVESGWFGWLSRGINEFCKQPKKQPAKRAKLLFKHDMKPILLVLALRVFIMACFIQFVGQESSAEVKAKVKEIEAWVTKNCHQLPSFITHLRHFSNMVYSGKSNMGTINLYKKYLIFSVRTPFELYLNLLETKPIASDALGCAPKGELPVVEAQGGGAAAVVEDAEAVVVVTDASDNVAVQESR</sequence>
<dbReference type="Proteomes" id="UP001320768">
    <property type="component" value="Unassembled WGS sequence"/>
</dbReference>
<comment type="caution">
    <text evidence="1">The sequence shown here is derived from an EMBL/GenBank/DDBJ whole genome shotgun (WGS) entry which is preliminary data.</text>
</comment>
<dbReference type="RefSeq" id="WP_258569515.1">
    <property type="nucleotide sequence ID" value="NZ_JAKUDN010000002.1"/>
</dbReference>
<evidence type="ECO:0000313" key="1">
    <source>
        <dbReference type="EMBL" id="MCP8352410.1"/>
    </source>
</evidence>
<proteinExistence type="predicted"/>
<accession>A0ABT1L6T4</accession>
<reference evidence="1 2" key="1">
    <citation type="journal article" date="2022" name="Nat. Microbiol.">
        <title>The microbiome of a bacterivorous marine choanoflagellate contains a resource-demanding obligate bacterial associate.</title>
        <authorList>
            <person name="Needham D.M."/>
            <person name="Poirier C."/>
            <person name="Bachy C."/>
            <person name="George E.E."/>
            <person name="Wilken S."/>
            <person name="Yung C.C.M."/>
            <person name="Limardo A.J."/>
            <person name="Morando M."/>
            <person name="Sudek L."/>
            <person name="Malmstrom R.R."/>
            <person name="Keeling P.J."/>
            <person name="Santoro A.E."/>
            <person name="Worden A.Z."/>
        </authorList>
    </citation>
    <scope>NUCLEOTIDE SEQUENCE [LARGE SCALE GENOMIC DNA]</scope>
    <source>
        <strain evidence="1 2">Comchoano-2</strain>
    </source>
</reference>
<organism evidence="1 2">
    <name type="scientific">Candidatus Synchoanobacter obligatus</name>
    <dbReference type="NCBI Taxonomy" id="2919597"/>
    <lineage>
        <taxon>Bacteria</taxon>
        <taxon>Pseudomonadati</taxon>
        <taxon>Pseudomonadota</taxon>
        <taxon>Gammaproteobacteria</taxon>
        <taxon>Candidatus Comchoanobacterales</taxon>
        <taxon>Candidatus Comchoanobacteraceae</taxon>
        <taxon>Candidatus Synchoanobacter</taxon>
    </lineage>
</organism>
<evidence type="ECO:0000313" key="2">
    <source>
        <dbReference type="Proteomes" id="UP001320768"/>
    </source>
</evidence>